<sequence length="420" mass="44956">MRPASTAAFGVGLALAVSALPAVAWAQDPKGYAAPFADATETRVFPLFAMMRTADGWAAALRGDAALRKLAATRAARVPADGCTPSPQCLAEAWTWTDADIATVEARLRLLVGDRRLAGALVRGQMRPSGRFARHAALADAHLVATAWGEAAAAVNRVIAVYAKGVAPRYPTIDSIIFDAARPEFVDVLTAHGVATATRVHEGDLFFAPSLRYAVGLLQMNERTEAGSYRPLLGGENAASLRAIAAMDWQARPYTALLVFGHGPEDAQSRTGVMGHIRMRIAADMFARGLAPFIIVSGGNVHPNRTPFNEAIEMKRLLVTEHGIPADRILIEPHARHTTTNLRNCARLLLAAGFPVDRPALIVSDHRTIQYIGGGELAQRNLREMGVQPGRLAPGPDRFSLSFTPAPIAFHIEAADPLDP</sequence>
<dbReference type="CDD" id="cd06259">
    <property type="entry name" value="YdcF-like"/>
    <property type="match status" value="1"/>
</dbReference>
<keyword evidence="4" id="KW-1185">Reference proteome</keyword>
<dbReference type="KEGG" id="sphc:CVN68_02120"/>
<feature type="chain" id="PRO_5014596836" description="DUF218 domain-containing protein" evidence="1">
    <location>
        <begin position="27"/>
        <end position="420"/>
    </location>
</feature>
<dbReference type="GO" id="GO:0005886">
    <property type="term" value="C:plasma membrane"/>
    <property type="evidence" value="ECO:0007669"/>
    <property type="project" value="TreeGrafter"/>
</dbReference>
<dbReference type="Proteomes" id="UP000229081">
    <property type="component" value="Chromosome"/>
</dbReference>
<accession>A0A2K8MIC7</accession>
<dbReference type="InterPro" id="IPR051599">
    <property type="entry name" value="Cell_Envelope_Assoc"/>
</dbReference>
<feature type="domain" description="DUF218" evidence="2">
    <location>
        <begin position="256"/>
        <end position="365"/>
    </location>
</feature>
<evidence type="ECO:0000313" key="3">
    <source>
        <dbReference type="EMBL" id="ATY30931.1"/>
    </source>
</evidence>
<dbReference type="RefSeq" id="WP_100280742.1">
    <property type="nucleotide sequence ID" value="NZ_CP024923.1"/>
</dbReference>
<evidence type="ECO:0000313" key="4">
    <source>
        <dbReference type="Proteomes" id="UP000229081"/>
    </source>
</evidence>
<dbReference type="PANTHER" id="PTHR30336">
    <property type="entry name" value="INNER MEMBRANE PROTEIN, PROBABLE PERMEASE"/>
    <property type="match status" value="1"/>
</dbReference>
<dbReference type="PANTHER" id="PTHR30336:SF4">
    <property type="entry name" value="ENVELOPE BIOGENESIS FACTOR ELYC"/>
    <property type="match status" value="1"/>
</dbReference>
<evidence type="ECO:0000259" key="2">
    <source>
        <dbReference type="Pfam" id="PF02698"/>
    </source>
</evidence>
<dbReference type="Pfam" id="PF02698">
    <property type="entry name" value="DUF218"/>
    <property type="match status" value="1"/>
</dbReference>
<dbReference type="InterPro" id="IPR014729">
    <property type="entry name" value="Rossmann-like_a/b/a_fold"/>
</dbReference>
<dbReference type="EMBL" id="CP024923">
    <property type="protein sequence ID" value="ATY30931.1"/>
    <property type="molecule type" value="Genomic_DNA"/>
</dbReference>
<dbReference type="AlphaFoldDB" id="A0A2K8MIC7"/>
<organism evidence="3 4">
    <name type="scientific">Sphingomonas psychrotolerans</name>
    <dbReference type="NCBI Taxonomy" id="1327635"/>
    <lineage>
        <taxon>Bacteria</taxon>
        <taxon>Pseudomonadati</taxon>
        <taxon>Pseudomonadota</taxon>
        <taxon>Alphaproteobacteria</taxon>
        <taxon>Sphingomonadales</taxon>
        <taxon>Sphingomonadaceae</taxon>
        <taxon>Sphingomonas</taxon>
    </lineage>
</organism>
<name>A0A2K8MIC7_9SPHN</name>
<protein>
    <recommendedName>
        <fullName evidence="2">DUF218 domain-containing protein</fullName>
    </recommendedName>
</protein>
<dbReference type="GO" id="GO:0043164">
    <property type="term" value="P:Gram-negative-bacterium-type cell wall biogenesis"/>
    <property type="evidence" value="ECO:0007669"/>
    <property type="project" value="TreeGrafter"/>
</dbReference>
<gene>
    <name evidence="3" type="ORF">CVN68_02120</name>
</gene>
<dbReference type="InterPro" id="IPR003848">
    <property type="entry name" value="DUF218"/>
</dbReference>
<evidence type="ECO:0000256" key="1">
    <source>
        <dbReference type="SAM" id="SignalP"/>
    </source>
</evidence>
<proteinExistence type="predicted"/>
<dbReference type="OrthoDB" id="1092058at2"/>
<keyword evidence="1" id="KW-0732">Signal</keyword>
<reference evidence="3 4" key="1">
    <citation type="submission" date="2017-11" db="EMBL/GenBank/DDBJ databases">
        <title>Complete genome sequence of Sphingomonas sp. Strain Cra20, a psychrotolerant potential plant growth promoting rhizobacteria.</title>
        <authorList>
            <person name="Luo Y."/>
        </authorList>
    </citation>
    <scope>NUCLEOTIDE SEQUENCE [LARGE SCALE GENOMIC DNA]</scope>
    <source>
        <strain evidence="3 4">Cra20</strain>
    </source>
</reference>
<dbReference type="Gene3D" id="3.40.50.620">
    <property type="entry name" value="HUPs"/>
    <property type="match status" value="1"/>
</dbReference>
<feature type="signal peptide" evidence="1">
    <location>
        <begin position="1"/>
        <end position="26"/>
    </location>
</feature>
<dbReference type="GO" id="GO:0000270">
    <property type="term" value="P:peptidoglycan metabolic process"/>
    <property type="evidence" value="ECO:0007669"/>
    <property type="project" value="TreeGrafter"/>
</dbReference>